<sequence>MTILYLLIPVTILMGLTGLGAFFWTLKSHQYEDLAGDAERILHDDDTPMPPRKENVR</sequence>
<gene>
    <name evidence="2" type="primary">ccoS</name>
    <name evidence="2" type="ORF">NTA49_16780</name>
</gene>
<organism evidence="2 3">
    <name type="scientific">Pseudosulfitobacter koreensis</name>
    <dbReference type="NCBI Taxonomy" id="2968472"/>
    <lineage>
        <taxon>Bacteria</taxon>
        <taxon>Pseudomonadati</taxon>
        <taxon>Pseudomonadota</taxon>
        <taxon>Alphaproteobacteria</taxon>
        <taxon>Rhodobacterales</taxon>
        <taxon>Roseobacteraceae</taxon>
        <taxon>Pseudosulfitobacter</taxon>
    </lineage>
</organism>
<feature type="transmembrane region" description="Helical" evidence="1">
    <location>
        <begin position="6"/>
        <end position="26"/>
    </location>
</feature>
<keyword evidence="1" id="KW-0812">Transmembrane</keyword>
<dbReference type="Proteomes" id="UP001165396">
    <property type="component" value="Unassembled WGS sequence"/>
</dbReference>
<evidence type="ECO:0000313" key="3">
    <source>
        <dbReference type="Proteomes" id="UP001165396"/>
    </source>
</evidence>
<dbReference type="NCBIfam" id="TIGR00847">
    <property type="entry name" value="ccoS"/>
    <property type="match status" value="1"/>
</dbReference>
<protein>
    <submittedName>
        <fullName evidence="2">Cbb3-type cytochrome oxidase assembly protein CcoS</fullName>
    </submittedName>
</protein>
<proteinExistence type="predicted"/>
<comment type="caution">
    <text evidence="2">The sequence shown here is derived from an EMBL/GenBank/DDBJ whole genome shotgun (WGS) entry which is preliminary data.</text>
</comment>
<dbReference type="EMBL" id="JANKJG010000018">
    <property type="protein sequence ID" value="MCR8828196.1"/>
    <property type="molecule type" value="Genomic_DNA"/>
</dbReference>
<dbReference type="PANTHER" id="PTHR41532">
    <property type="entry name" value="FIXS PROTEIN"/>
    <property type="match status" value="1"/>
</dbReference>
<evidence type="ECO:0000256" key="1">
    <source>
        <dbReference type="SAM" id="Phobius"/>
    </source>
</evidence>
<dbReference type="PANTHER" id="PTHR41532:SF1">
    <property type="entry name" value="FIXS PROTEIN"/>
    <property type="match status" value="1"/>
</dbReference>
<dbReference type="Pfam" id="PF03597">
    <property type="entry name" value="FixS"/>
    <property type="match status" value="1"/>
</dbReference>
<reference evidence="2" key="1">
    <citation type="submission" date="2022-07" db="EMBL/GenBank/DDBJ databases">
        <title>Pseudosulfitobacter sp. strain AP-MA-4, whole genome sequence.</title>
        <authorList>
            <person name="Jiang Y."/>
        </authorList>
    </citation>
    <scope>NUCLEOTIDE SEQUENCE</scope>
    <source>
        <strain evidence="2">AP-MA-4</strain>
    </source>
</reference>
<name>A0ABT1Z4X7_9RHOB</name>
<accession>A0ABT1Z4X7</accession>
<keyword evidence="3" id="KW-1185">Reference proteome</keyword>
<keyword evidence="1" id="KW-0472">Membrane</keyword>
<keyword evidence="1" id="KW-1133">Transmembrane helix</keyword>
<evidence type="ECO:0000313" key="2">
    <source>
        <dbReference type="EMBL" id="MCR8828196.1"/>
    </source>
</evidence>
<dbReference type="RefSeq" id="WP_258295967.1">
    <property type="nucleotide sequence ID" value="NZ_JANKJG010000018.1"/>
</dbReference>
<dbReference type="InterPro" id="IPR004714">
    <property type="entry name" value="Cyt_oxidase_maturation_cbb3"/>
</dbReference>